<dbReference type="AlphaFoldDB" id="A0AAV1HRZ8"/>
<reference evidence="3 4" key="1">
    <citation type="submission" date="2023-10" db="EMBL/GenBank/DDBJ databases">
        <authorList>
            <person name="Maclean D."/>
            <person name="Macfadyen A."/>
        </authorList>
    </citation>
    <scope>NUCLEOTIDE SEQUENCE [LARGE SCALE GENOMIC DNA]</scope>
</reference>
<evidence type="ECO:0000256" key="2">
    <source>
        <dbReference type="SAM" id="MobiDB-lite"/>
    </source>
</evidence>
<accession>A0AAV1HRZ8</accession>
<dbReference type="EMBL" id="CAUYUE010000001">
    <property type="protein sequence ID" value="CAK0734858.1"/>
    <property type="molecule type" value="Genomic_DNA"/>
</dbReference>
<sequence>MDGVEDIDLRSRRSISSREDAFVKAMDTVDLYVCAYERLHIRLKEAYFELARARYAMGVHSVSPAQFASQLEASTSVIVGNSNSDTPFALLDEEQGESPRDRRRSTSLAHSQGHTKEGSRKMDATLSIRHLSSQRQYQGKDSLIAALEEKYILSGAEEAVHDSSSSESLEAQALPQQPINMLGSLVSPHLVQAKGQFRAALKDVVEAVNARHSMRRAIAAYTSLQSSALQPCCSSSSAAEQQQYCTAGNGSAEARAQQEDLKGGGRGGKPQRDKADNTADTLSEKSEQTTDITDAACRTSGISVAQ</sequence>
<keyword evidence="4" id="KW-1185">Reference proteome</keyword>
<proteinExistence type="predicted"/>
<dbReference type="GO" id="GO:0070072">
    <property type="term" value="P:vacuolar proton-transporting V-type ATPase complex assembly"/>
    <property type="evidence" value="ECO:0007669"/>
    <property type="project" value="InterPro"/>
</dbReference>
<evidence type="ECO:0000313" key="3">
    <source>
        <dbReference type="EMBL" id="CAK0734858.1"/>
    </source>
</evidence>
<protein>
    <recommendedName>
        <fullName evidence="1">Vacuolar ATPase assembly protein VMA22</fullName>
    </recommendedName>
</protein>
<dbReference type="Proteomes" id="UP001314263">
    <property type="component" value="Unassembled WGS sequence"/>
</dbReference>
<gene>
    <name evidence="3" type="ORF">CVIRNUC_000493</name>
</gene>
<dbReference type="PANTHER" id="PTHR31996:SF2">
    <property type="entry name" value="COILED-COIL DOMAIN-CONTAINING PROTEIN 115"/>
    <property type="match status" value="1"/>
</dbReference>
<dbReference type="PANTHER" id="PTHR31996">
    <property type="entry name" value="COILED-COIL DOMAIN-CONTAINING PROTEIN 115"/>
    <property type="match status" value="1"/>
</dbReference>
<organism evidence="3 4">
    <name type="scientific">Coccomyxa viridis</name>
    <dbReference type="NCBI Taxonomy" id="1274662"/>
    <lineage>
        <taxon>Eukaryota</taxon>
        <taxon>Viridiplantae</taxon>
        <taxon>Chlorophyta</taxon>
        <taxon>core chlorophytes</taxon>
        <taxon>Trebouxiophyceae</taxon>
        <taxon>Trebouxiophyceae incertae sedis</taxon>
        <taxon>Coccomyxaceae</taxon>
        <taxon>Coccomyxa</taxon>
    </lineage>
</organism>
<dbReference type="GO" id="GO:0051082">
    <property type="term" value="F:unfolded protein binding"/>
    <property type="evidence" value="ECO:0007669"/>
    <property type="project" value="TreeGrafter"/>
</dbReference>
<evidence type="ECO:0000313" key="4">
    <source>
        <dbReference type="Proteomes" id="UP001314263"/>
    </source>
</evidence>
<name>A0AAV1HRZ8_9CHLO</name>
<evidence type="ECO:0000256" key="1">
    <source>
        <dbReference type="ARBA" id="ARBA00093634"/>
    </source>
</evidence>
<dbReference type="InterPro" id="IPR040357">
    <property type="entry name" value="Vma22/CCDC115"/>
</dbReference>
<feature type="region of interest" description="Disordered" evidence="2">
    <location>
        <begin position="86"/>
        <end position="122"/>
    </location>
</feature>
<feature type="compositionally biased region" description="Basic and acidic residues" evidence="2">
    <location>
        <begin position="270"/>
        <end position="288"/>
    </location>
</feature>
<comment type="caution">
    <text evidence="3">The sequence shown here is derived from an EMBL/GenBank/DDBJ whole genome shotgun (WGS) entry which is preliminary data.</text>
</comment>
<feature type="region of interest" description="Disordered" evidence="2">
    <location>
        <begin position="250"/>
        <end position="306"/>
    </location>
</feature>